<proteinExistence type="predicted"/>
<evidence type="ECO:0000313" key="2">
    <source>
        <dbReference type="Proteomes" id="UP000234681"/>
    </source>
</evidence>
<organism evidence="1 2">
    <name type="scientific">Rattus norvegicus</name>
    <name type="common">Rat</name>
    <dbReference type="NCBI Taxonomy" id="10116"/>
    <lineage>
        <taxon>Eukaryota</taxon>
        <taxon>Metazoa</taxon>
        <taxon>Chordata</taxon>
        <taxon>Craniata</taxon>
        <taxon>Vertebrata</taxon>
        <taxon>Euteleostomi</taxon>
        <taxon>Mammalia</taxon>
        <taxon>Eutheria</taxon>
        <taxon>Euarchontoglires</taxon>
        <taxon>Glires</taxon>
        <taxon>Rodentia</taxon>
        <taxon>Myomorpha</taxon>
        <taxon>Muroidea</taxon>
        <taxon>Muridae</taxon>
        <taxon>Murinae</taxon>
        <taxon>Rattus</taxon>
    </lineage>
</organism>
<dbReference type="AlphaFoldDB" id="A6HUA9"/>
<reference evidence="1 2" key="1">
    <citation type="submission" date="2005-07" db="EMBL/GenBank/DDBJ databases">
        <authorList>
            <person name="Mural R.J."/>
            <person name="Li P.W."/>
            <person name="Adams M.D."/>
            <person name="Amanatides P.G."/>
            <person name="Baden-Tillson H."/>
            <person name="Barnstead M."/>
            <person name="Chin S.H."/>
            <person name="Dew I."/>
            <person name="Evans C.A."/>
            <person name="Ferriera S."/>
            <person name="Flanigan M."/>
            <person name="Fosler C."/>
            <person name="Glodek A."/>
            <person name="Gu Z."/>
            <person name="Holt R.A."/>
            <person name="Jennings D."/>
            <person name="Kraft C.L."/>
            <person name="Lu F."/>
            <person name="Nguyen T."/>
            <person name="Nusskern D.R."/>
            <person name="Pfannkoch C.M."/>
            <person name="Sitter C."/>
            <person name="Sutton G.G."/>
            <person name="Venter J.C."/>
            <person name="Wang Z."/>
            <person name="Woodage T."/>
            <person name="Zheng X.H."/>
            <person name="Zhong F."/>
        </authorList>
    </citation>
    <scope>NUCLEOTIDE SEQUENCE [LARGE SCALE GENOMIC DNA]</scope>
    <source>
        <strain>BN</strain>
        <strain evidence="2">Sprague-Dawley</strain>
    </source>
</reference>
<gene>
    <name evidence="1" type="ORF">rCG_37116</name>
</gene>
<evidence type="ECO:0000313" key="1">
    <source>
        <dbReference type="EMBL" id="EDM02472.1"/>
    </source>
</evidence>
<protein>
    <submittedName>
        <fullName evidence="1">RCG37116</fullName>
    </submittedName>
</protein>
<dbReference type="EMBL" id="CH473951">
    <property type="protein sequence ID" value="EDM02472.1"/>
    <property type="molecule type" value="Genomic_DNA"/>
</dbReference>
<accession>A6HUA9</accession>
<sequence>MPLLGAKWVSLLPSGLDSYVESKVYRKMRAQQLMKYVLW</sequence>
<feature type="non-terminal residue" evidence="1">
    <location>
        <position position="39"/>
    </location>
</feature>
<name>A6HUA9_RAT</name>
<dbReference type="Proteomes" id="UP000234681">
    <property type="component" value="Chromosome 15"/>
</dbReference>